<accession>A0ABV7JC80</accession>
<evidence type="ECO:0000313" key="3">
    <source>
        <dbReference type="Proteomes" id="UP001595533"/>
    </source>
</evidence>
<evidence type="ECO:0000256" key="1">
    <source>
        <dbReference type="SAM" id="Phobius"/>
    </source>
</evidence>
<keyword evidence="1" id="KW-1133">Transmembrane helix</keyword>
<protein>
    <submittedName>
        <fullName evidence="2">PepSY domain-containing protein</fullName>
    </submittedName>
</protein>
<dbReference type="Proteomes" id="UP001595533">
    <property type="component" value="Unassembled WGS sequence"/>
</dbReference>
<keyword evidence="1" id="KW-0472">Membrane</keyword>
<feature type="transmembrane region" description="Helical" evidence="1">
    <location>
        <begin position="209"/>
        <end position="231"/>
    </location>
</feature>
<keyword evidence="1" id="KW-0812">Transmembrane</keyword>
<comment type="caution">
    <text evidence="2">The sequence shown here is derived from an EMBL/GenBank/DDBJ whole genome shotgun (WGS) entry which is preliminary data.</text>
</comment>
<sequence length="240" mass="27286">MRLRKLLRKVHRWVGLLASLWLLQLAVTGLLIQLADPLGLTKRSVQSAMILKWFDFGRLQQAFDVAEDTVVQIDDRVSLHGVVVDVPEPILAVARSGGQWLLATSHSLRWYNNEGSPILQVDEFDGLPTPVDGLFVHADQVYVQHQHKWYAWQADNYQFSETELRFTASQSGRALNDQEQAEHFASLLKGRLTAEKVLHGIHSGLKSSFWLNVLSALALLYLCLSGIYLFFKQPRTRKIK</sequence>
<gene>
    <name evidence="2" type="ORF">ACFODZ_11055</name>
</gene>
<organism evidence="2 3">
    <name type="scientific">Marinicella sediminis</name>
    <dbReference type="NCBI Taxonomy" id="1792834"/>
    <lineage>
        <taxon>Bacteria</taxon>
        <taxon>Pseudomonadati</taxon>
        <taxon>Pseudomonadota</taxon>
        <taxon>Gammaproteobacteria</taxon>
        <taxon>Lysobacterales</taxon>
        <taxon>Marinicellaceae</taxon>
        <taxon>Marinicella</taxon>
    </lineage>
</organism>
<proteinExistence type="predicted"/>
<keyword evidence="3" id="KW-1185">Reference proteome</keyword>
<dbReference type="EMBL" id="JBHRTS010000005">
    <property type="protein sequence ID" value="MFC3194777.1"/>
    <property type="molecule type" value="Genomic_DNA"/>
</dbReference>
<dbReference type="RefSeq" id="WP_077410823.1">
    <property type="nucleotide sequence ID" value="NZ_JBHRTS010000005.1"/>
</dbReference>
<reference evidence="3" key="1">
    <citation type="journal article" date="2019" name="Int. J. Syst. Evol. Microbiol.">
        <title>The Global Catalogue of Microorganisms (GCM) 10K type strain sequencing project: providing services to taxonomists for standard genome sequencing and annotation.</title>
        <authorList>
            <consortium name="The Broad Institute Genomics Platform"/>
            <consortium name="The Broad Institute Genome Sequencing Center for Infectious Disease"/>
            <person name="Wu L."/>
            <person name="Ma J."/>
        </authorList>
    </citation>
    <scope>NUCLEOTIDE SEQUENCE [LARGE SCALE GENOMIC DNA]</scope>
    <source>
        <strain evidence="3">KCTC 42953</strain>
    </source>
</reference>
<name>A0ABV7JC80_9GAMM</name>
<evidence type="ECO:0000313" key="2">
    <source>
        <dbReference type="EMBL" id="MFC3194777.1"/>
    </source>
</evidence>